<feature type="compositionally biased region" description="Gly residues" evidence="1">
    <location>
        <begin position="58"/>
        <end position="68"/>
    </location>
</feature>
<feature type="region of interest" description="Disordered" evidence="1">
    <location>
        <begin position="56"/>
        <end position="80"/>
    </location>
</feature>
<evidence type="ECO:0000256" key="1">
    <source>
        <dbReference type="SAM" id="MobiDB-lite"/>
    </source>
</evidence>
<organism evidence="2 3">
    <name type="scientific">Citrullus colocynthis</name>
    <name type="common">colocynth</name>
    <dbReference type="NCBI Taxonomy" id="252529"/>
    <lineage>
        <taxon>Eukaryota</taxon>
        <taxon>Viridiplantae</taxon>
        <taxon>Streptophyta</taxon>
        <taxon>Embryophyta</taxon>
        <taxon>Tracheophyta</taxon>
        <taxon>Spermatophyta</taxon>
        <taxon>Magnoliopsida</taxon>
        <taxon>eudicotyledons</taxon>
        <taxon>Gunneridae</taxon>
        <taxon>Pentapetalae</taxon>
        <taxon>rosids</taxon>
        <taxon>fabids</taxon>
        <taxon>Cucurbitales</taxon>
        <taxon>Cucurbitaceae</taxon>
        <taxon>Benincaseae</taxon>
        <taxon>Citrullus</taxon>
    </lineage>
</organism>
<feature type="compositionally biased region" description="Gly residues" evidence="1">
    <location>
        <begin position="95"/>
        <end position="145"/>
    </location>
</feature>
<feature type="region of interest" description="Disordered" evidence="1">
    <location>
        <begin position="95"/>
        <end position="156"/>
    </location>
</feature>
<evidence type="ECO:0000313" key="3">
    <source>
        <dbReference type="Proteomes" id="UP001642487"/>
    </source>
</evidence>
<gene>
    <name evidence="2" type="ORF">CITCOLO1_LOCUS12612</name>
</gene>
<reference evidence="2 3" key="1">
    <citation type="submission" date="2024-03" db="EMBL/GenBank/DDBJ databases">
        <authorList>
            <person name="Gkanogiannis A."/>
            <person name="Becerra Lopez-Lavalle L."/>
        </authorList>
    </citation>
    <scope>NUCLEOTIDE SEQUENCE [LARGE SCALE GENOMIC DNA]</scope>
</reference>
<sequence length="156" mass="13846">MDLLIDPRINVYAKITANRVPATATPNVAAPPMCDAAPAGLSAAGAWGAGEGTSIPVGEGGEAMGGTTGPPVGDPEGVGLELGAGVGAVVAGAGAGDAGAGDGAPGAGEGDAGAGEGDGALFGVGVGDGGRATGEGAGVAGGGVRGCEEPGAGAGA</sequence>
<accession>A0ABP0YM07</accession>
<proteinExistence type="predicted"/>
<dbReference type="Proteomes" id="UP001642487">
    <property type="component" value="Chromosome 4"/>
</dbReference>
<dbReference type="EMBL" id="OZ021738">
    <property type="protein sequence ID" value="CAK9320561.1"/>
    <property type="molecule type" value="Genomic_DNA"/>
</dbReference>
<name>A0ABP0YM07_9ROSI</name>
<protein>
    <submittedName>
        <fullName evidence="2">Uncharacterized protein</fullName>
    </submittedName>
</protein>
<keyword evidence="3" id="KW-1185">Reference proteome</keyword>
<evidence type="ECO:0000313" key="2">
    <source>
        <dbReference type="EMBL" id="CAK9320561.1"/>
    </source>
</evidence>